<evidence type="ECO:0000313" key="2">
    <source>
        <dbReference type="Proteomes" id="UP001500403"/>
    </source>
</evidence>
<organism evidence="1 2">
    <name type="scientific">Streptomyces enissocaesilis</name>
    <dbReference type="NCBI Taxonomy" id="332589"/>
    <lineage>
        <taxon>Bacteria</taxon>
        <taxon>Bacillati</taxon>
        <taxon>Actinomycetota</taxon>
        <taxon>Actinomycetes</taxon>
        <taxon>Kitasatosporales</taxon>
        <taxon>Streptomycetaceae</taxon>
        <taxon>Streptomyces</taxon>
        <taxon>Streptomyces rochei group</taxon>
    </lineage>
</organism>
<name>A0ABP6JEA5_9ACTN</name>
<sequence length="246" mass="28255">MNDYARIAEHFNGDVTNHTITAQCEDEDDLFRYLRFAAPKTSMTVVELVAWPHNLVIAGSHGSFHFAHYAADREDMFDAFRGRVSPDHWARMLVNGRGSVAQYDRSLLEARIREYTREAIREGWAPRGVGKAVTEDVLESGYLDDENNAVRVVGEFQYGVKERRECSCGAADEDAGRYDQGVMWAIRHERENGKTHKVRTRQLEGFDFDDVHEWNIHSLDYHYVWQCHAIVWAVSQYDAARKAVAA</sequence>
<dbReference type="Proteomes" id="UP001500403">
    <property type="component" value="Unassembled WGS sequence"/>
</dbReference>
<reference evidence="2" key="1">
    <citation type="journal article" date="2019" name="Int. J. Syst. Evol. Microbiol.">
        <title>The Global Catalogue of Microorganisms (GCM) 10K type strain sequencing project: providing services to taxonomists for standard genome sequencing and annotation.</title>
        <authorList>
            <consortium name="The Broad Institute Genomics Platform"/>
            <consortium name="The Broad Institute Genome Sequencing Center for Infectious Disease"/>
            <person name="Wu L."/>
            <person name="Ma J."/>
        </authorList>
    </citation>
    <scope>NUCLEOTIDE SEQUENCE [LARGE SCALE GENOMIC DNA]</scope>
    <source>
        <strain evidence="2">JCM 9088</strain>
    </source>
</reference>
<gene>
    <name evidence="1" type="ORF">GCM10010446_12350</name>
</gene>
<dbReference type="EMBL" id="BAAAUD010000013">
    <property type="protein sequence ID" value="GAA2929339.1"/>
    <property type="molecule type" value="Genomic_DNA"/>
</dbReference>
<evidence type="ECO:0000313" key="1">
    <source>
        <dbReference type="EMBL" id="GAA2929339.1"/>
    </source>
</evidence>
<keyword evidence="2" id="KW-1185">Reference proteome</keyword>
<protein>
    <submittedName>
        <fullName evidence="1">Uncharacterized protein</fullName>
    </submittedName>
</protein>
<proteinExistence type="predicted"/>
<comment type="caution">
    <text evidence="1">The sequence shown here is derived from an EMBL/GenBank/DDBJ whole genome shotgun (WGS) entry which is preliminary data.</text>
</comment>
<dbReference type="RefSeq" id="WP_344491844.1">
    <property type="nucleotide sequence ID" value="NZ_BAAAUD010000013.1"/>
</dbReference>
<accession>A0ABP6JEA5</accession>